<dbReference type="InterPro" id="IPR017871">
    <property type="entry name" value="ABC_transporter-like_CS"/>
</dbReference>
<keyword evidence="4" id="KW-0812">Transmembrane</keyword>
<accession>A0AAW6Q5G0</accession>
<dbReference type="GO" id="GO:0016887">
    <property type="term" value="F:ATP hydrolysis activity"/>
    <property type="evidence" value="ECO:0007669"/>
    <property type="project" value="InterPro"/>
</dbReference>
<dbReference type="GO" id="GO:0005524">
    <property type="term" value="F:ATP binding"/>
    <property type="evidence" value="ECO:0007669"/>
    <property type="project" value="UniProtKB-KW"/>
</dbReference>
<sequence>MIKIENLTKKIDNRTIFDNLNLDIPSRKITFIIGKSGIGKTTLINLIAGFTKKDSGKISFLDENGTEIKQPLVDVVFQDFNLITNISSENNILIANNVINRLLDSKELEQQAKYVSIEDQQLKQNVNSLSGGEKQRIAILRSLSRDSDFILLDEPTGNLDFENGISVFENLKNIAKNKTILVVSHNLEFAKKYADKIVRIERAKISEENIDRSEENLAINNEKSRQLVSFKTSSYSKIAKIKQELKTGLLLTLADYKSKIVSTILFVILFLTTIFGTLLFGVLNLNISASNSLKVNELQLDSVLISKKSERDVATFTDNDINNLREKNKTIKKITPFFTYPSLSFEYNGKRKLGADIDYIDESEFFKNRFNFDQKNLIGRNIEKLDEVIISKEAATELGIKEPKEQEIAVLTGAKDIKRLKVVGINNLLNAKKLNLTFLHYKFGEDIELQSSKNREPDNSQSSQDKKIEPIILRLYFENDNLENNINNFIENNNKKYGIDSSLKGISKLNHELQNFINIIVGAILIVFVVILLIQTFLYTKNLTDSKVKLIGILKALRAKTWQIFLYHWLNIIIISFLILVINLSVSLPLIPKIYMQILGQEAIYPSTSQIVMLIFIIWIAMFFIISFIYLLISWINYRKPATKLLKFDQF</sequence>
<evidence type="ECO:0000256" key="4">
    <source>
        <dbReference type="SAM" id="Phobius"/>
    </source>
</evidence>
<evidence type="ECO:0000256" key="3">
    <source>
        <dbReference type="ARBA" id="ARBA00022840"/>
    </source>
</evidence>
<feature type="transmembrane region" description="Helical" evidence="4">
    <location>
        <begin position="260"/>
        <end position="283"/>
    </location>
</feature>
<protein>
    <submittedName>
        <fullName evidence="6">ATP-binding cassette domain-containing protein</fullName>
    </submittedName>
</protein>
<evidence type="ECO:0000259" key="5">
    <source>
        <dbReference type="PROSITE" id="PS50893"/>
    </source>
</evidence>
<dbReference type="Gene3D" id="3.40.50.300">
    <property type="entry name" value="P-loop containing nucleotide triphosphate hydrolases"/>
    <property type="match status" value="1"/>
</dbReference>
<dbReference type="EMBL" id="JARPQC010000007">
    <property type="protein sequence ID" value="MDF9627931.1"/>
    <property type="molecule type" value="Genomic_DNA"/>
</dbReference>
<keyword evidence="4" id="KW-0472">Membrane</keyword>
<dbReference type="RefSeq" id="WP_277446860.1">
    <property type="nucleotide sequence ID" value="NZ_JARPQC010000007.1"/>
</dbReference>
<evidence type="ECO:0000313" key="6">
    <source>
        <dbReference type="EMBL" id="MDF9627931.1"/>
    </source>
</evidence>
<dbReference type="SMART" id="SM00382">
    <property type="entry name" value="AAA"/>
    <property type="match status" value="1"/>
</dbReference>
<dbReference type="Pfam" id="PF00005">
    <property type="entry name" value="ABC_tran"/>
    <property type="match status" value="1"/>
</dbReference>
<dbReference type="Proteomes" id="UP001176114">
    <property type="component" value="Unassembled WGS sequence"/>
</dbReference>
<comment type="caution">
    <text evidence="6">The sequence shown here is derived from an EMBL/GenBank/DDBJ whole genome shotgun (WGS) entry which is preliminary data.</text>
</comment>
<dbReference type="SUPFAM" id="SSF52540">
    <property type="entry name" value="P-loop containing nucleoside triphosphate hydrolases"/>
    <property type="match status" value="1"/>
</dbReference>
<dbReference type="PROSITE" id="PS50893">
    <property type="entry name" value="ABC_TRANSPORTER_2"/>
    <property type="match status" value="1"/>
</dbReference>
<dbReference type="InterPro" id="IPR003439">
    <property type="entry name" value="ABC_transporter-like_ATP-bd"/>
</dbReference>
<dbReference type="InterPro" id="IPR003593">
    <property type="entry name" value="AAA+_ATPase"/>
</dbReference>
<evidence type="ECO:0000313" key="7">
    <source>
        <dbReference type="Proteomes" id="UP001176114"/>
    </source>
</evidence>
<dbReference type="PANTHER" id="PTHR42781:SF9">
    <property type="entry name" value="AMINO ACID ABC TRANSPORTER, ATP-BINDING PROTEIN-RELATED"/>
    <property type="match status" value="1"/>
</dbReference>
<organism evidence="6 7">
    <name type="scientific">Mesomycoplasma ovipneumoniae</name>
    <dbReference type="NCBI Taxonomy" id="29562"/>
    <lineage>
        <taxon>Bacteria</taxon>
        <taxon>Bacillati</taxon>
        <taxon>Mycoplasmatota</taxon>
        <taxon>Mycoplasmoidales</taxon>
        <taxon>Metamycoplasmataceae</taxon>
        <taxon>Mesomycoplasma</taxon>
    </lineage>
</organism>
<keyword evidence="3 6" id="KW-0067">ATP-binding</keyword>
<dbReference type="PROSITE" id="PS00211">
    <property type="entry name" value="ABC_TRANSPORTER_1"/>
    <property type="match status" value="1"/>
</dbReference>
<dbReference type="InterPro" id="IPR027417">
    <property type="entry name" value="P-loop_NTPase"/>
</dbReference>
<feature type="transmembrane region" description="Helical" evidence="4">
    <location>
        <begin position="611"/>
        <end position="638"/>
    </location>
</feature>
<evidence type="ECO:0000256" key="2">
    <source>
        <dbReference type="ARBA" id="ARBA00022741"/>
    </source>
</evidence>
<keyword evidence="2" id="KW-0547">Nucleotide-binding</keyword>
<name>A0AAW6Q5G0_9BACT</name>
<evidence type="ECO:0000256" key="1">
    <source>
        <dbReference type="ARBA" id="ARBA00022448"/>
    </source>
</evidence>
<keyword evidence="1" id="KW-0813">Transport</keyword>
<dbReference type="InterPro" id="IPR050093">
    <property type="entry name" value="ABC_SmlMolc_Importer"/>
</dbReference>
<reference evidence="6" key="1">
    <citation type="submission" date="2023-03" db="EMBL/GenBank/DDBJ databases">
        <title>Comparative genome analysis of Brazilian Mesomycoplasma ovipneumoniae isolated from healthy and pneumonic sheep.</title>
        <authorList>
            <person name="Gaeta N."/>
            <person name="Timenetsky J."/>
            <person name="Ganda E."/>
            <person name="Gregory L."/>
        </authorList>
    </citation>
    <scope>NUCLEOTIDE SEQUENCE</scope>
    <source>
        <strain evidence="6">USP-SP475</strain>
    </source>
</reference>
<feature type="domain" description="ABC transporter" evidence="5">
    <location>
        <begin position="2"/>
        <end position="227"/>
    </location>
</feature>
<proteinExistence type="predicted"/>
<dbReference type="PANTHER" id="PTHR42781">
    <property type="entry name" value="SPERMIDINE/PUTRESCINE IMPORT ATP-BINDING PROTEIN POTA"/>
    <property type="match status" value="1"/>
</dbReference>
<dbReference type="AlphaFoldDB" id="A0AAW6Q5G0"/>
<feature type="transmembrane region" description="Helical" evidence="4">
    <location>
        <begin position="564"/>
        <end position="591"/>
    </location>
</feature>
<keyword evidence="4" id="KW-1133">Transmembrane helix</keyword>
<gene>
    <name evidence="6" type="ORF">P5716_02970</name>
</gene>
<feature type="transmembrane region" description="Helical" evidence="4">
    <location>
        <begin position="516"/>
        <end position="539"/>
    </location>
</feature>